<evidence type="ECO:0000256" key="2">
    <source>
        <dbReference type="ARBA" id="ARBA00004556"/>
    </source>
</evidence>
<name>A0A2H3JF70_WOLCO</name>
<feature type="compositionally biased region" description="Pro residues" evidence="12">
    <location>
        <begin position="26"/>
        <end position="62"/>
    </location>
</feature>
<feature type="transmembrane region" description="Helical" evidence="13">
    <location>
        <begin position="96"/>
        <end position="116"/>
    </location>
</feature>
<keyword evidence="8" id="KW-0458">Lysosome</keyword>
<gene>
    <name evidence="14" type="ORF">WOLCODRAFT_150224</name>
</gene>
<feature type="compositionally biased region" description="Polar residues" evidence="12">
    <location>
        <begin position="1"/>
        <end position="12"/>
    </location>
</feature>
<protein>
    <recommendedName>
        <fullName evidence="9">Membrane protein BRI3</fullName>
    </recommendedName>
    <alternativeName>
        <fullName evidence="10">Brain protein I3</fullName>
    </alternativeName>
</protein>
<keyword evidence="5 13" id="KW-0812">Transmembrane</keyword>
<dbReference type="PANTHER" id="PTHR13551">
    <property type="entry name" value="BRAIN PROTEIN I3"/>
    <property type="match status" value="1"/>
</dbReference>
<evidence type="ECO:0000256" key="10">
    <source>
        <dbReference type="ARBA" id="ARBA00035449"/>
    </source>
</evidence>
<dbReference type="OMA" id="DEMFAQC"/>
<organism evidence="14 15">
    <name type="scientific">Wolfiporia cocos (strain MD-104)</name>
    <name type="common">Brown rot fungus</name>
    <dbReference type="NCBI Taxonomy" id="742152"/>
    <lineage>
        <taxon>Eukaryota</taxon>
        <taxon>Fungi</taxon>
        <taxon>Dikarya</taxon>
        <taxon>Basidiomycota</taxon>
        <taxon>Agaricomycotina</taxon>
        <taxon>Agaricomycetes</taxon>
        <taxon>Polyporales</taxon>
        <taxon>Phaeolaceae</taxon>
        <taxon>Wolfiporia</taxon>
    </lineage>
</organism>
<dbReference type="PANTHER" id="PTHR13551:SF1">
    <property type="entry name" value="MEMBRANE PROTEIN BRI3"/>
    <property type="match status" value="1"/>
</dbReference>
<evidence type="ECO:0000256" key="6">
    <source>
        <dbReference type="ARBA" id="ARBA00022989"/>
    </source>
</evidence>
<evidence type="ECO:0000256" key="1">
    <source>
        <dbReference type="ARBA" id="ARBA00004155"/>
    </source>
</evidence>
<evidence type="ECO:0000256" key="9">
    <source>
        <dbReference type="ARBA" id="ARBA00035284"/>
    </source>
</evidence>
<keyword evidence="6 13" id="KW-1133">Transmembrane helix</keyword>
<keyword evidence="15" id="KW-1185">Reference proteome</keyword>
<evidence type="ECO:0000256" key="11">
    <source>
        <dbReference type="ARBA" id="ARBA00046593"/>
    </source>
</evidence>
<evidence type="ECO:0000256" key="12">
    <source>
        <dbReference type="SAM" id="MobiDB-lite"/>
    </source>
</evidence>
<dbReference type="STRING" id="742152.A0A2H3JF70"/>
<dbReference type="Proteomes" id="UP000218811">
    <property type="component" value="Unassembled WGS sequence"/>
</dbReference>
<evidence type="ECO:0000256" key="4">
    <source>
        <dbReference type="ARBA" id="ARBA00022490"/>
    </source>
</evidence>
<evidence type="ECO:0000256" key="13">
    <source>
        <dbReference type="SAM" id="Phobius"/>
    </source>
</evidence>
<dbReference type="EMBL" id="KB468053">
    <property type="protein sequence ID" value="PCH40185.1"/>
    <property type="molecule type" value="Genomic_DNA"/>
</dbReference>
<comment type="similarity">
    <text evidence="3">Belongs to the BRI3 family.</text>
</comment>
<keyword evidence="4" id="KW-0963">Cytoplasm</keyword>
<evidence type="ECO:0000256" key="8">
    <source>
        <dbReference type="ARBA" id="ARBA00023228"/>
    </source>
</evidence>
<sequence length="131" mass="13722">MSDSKATYQPTDQAYPDWQQASSVQPNPPAYEPSSLPPSLPPSAPAPVAAPAPSPAPAPSQEPKPAMSQAAAIGAQYKDEMFAQCAAGNHQVQKKYGVCGIICAVLLFPCGLFCLMCDVKKTCTRCGQIVP</sequence>
<dbReference type="GO" id="GO:0048471">
    <property type="term" value="C:perinuclear region of cytoplasm"/>
    <property type="evidence" value="ECO:0007669"/>
    <property type="project" value="UniProtKB-SubCell"/>
</dbReference>
<feature type="region of interest" description="Disordered" evidence="12">
    <location>
        <begin position="1"/>
        <end position="70"/>
    </location>
</feature>
<comment type="subunit">
    <text evidence="11">Interacts with BRI3BP. Interacts with MGAT1 and IFITM3.</text>
</comment>
<evidence type="ECO:0000256" key="3">
    <source>
        <dbReference type="ARBA" id="ARBA00008090"/>
    </source>
</evidence>
<keyword evidence="7 13" id="KW-0472">Membrane</keyword>
<accession>A0A2H3JF70</accession>
<evidence type="ECO:0000256" key="7">
    <source>
        <dbReference type="ARBA" id="ARBA00023136"/>
    </source>
</evidence>
<dbReference type="InterPro" id="IPR019317">
    <property type="entry name" value="BRI3"/>
</dbReference>
<dbReference type="AlphaFoldDB" id="A0A2H3JF70"/>
<reference evidence="14 15" key="1">
    <citation type="journal article" date="2012" name="Science">
        <title>The Paleozoic origin of enzymatic lignin decomposition reconstructed from 31 fungal genomes.</title>
        <authorList>
            <person name="Floudas D."/>
            <person name="Binder M."/>
            <person name="Riley R."/>
            <person name="Barry K."/>
            <person name="Blanchette R.A."/>
            <person name="Henrissat B."/>
            <person name="Martinez A.T."/>
            <person name="Otillar R."/>
            <person name="Spatafora J.W."/>
            <person name="Yadav J.S."/>
            <person name="Aerts A."/>
            <person name="Benoit I."/>
            <person name="Boyd A."/>
            <person name="Carlson A."/>
            <person name="Copeland A."/>
            <person name="Coutinho P.M."/>
            <person name="de Vries R.P."/>
            <person name="Ferreira P."/>
            <person name="Findley K."/>
            <person name="Foster B."/>
            <person name="Gaskell J."/>
            <person name="Glotzer D."/>
            <person name="Gorecki P."/>
            <person name="Heitman J."/>
            <person name="Hesse C."/>
            <person name="Hori C."/>
            <person name="Igarashi K."/>
            <person name="Jurgens J.A."/>
            <person name="Kallen N."/>
            <person name="Kersten P."/>
            <person name="Kohler A."/>
            <person name="Kuees U."/>
            <person name="Kumar T.K.A."/>
            <person name="Kuo A."/>
            <person name="LaButti K."/>
            <person name="Larrondo L.F."/>
            <person name="Lindquist E."/>
            <person name="Ling A."/>
            <person name="Lombard V."/>
            <person name="Lucas S."/>
            <person name="Lundell T."/>
            <person name="Martin R."/>
            <person name="McLaughlin D.J."/>
            <person name="Morgenstern I."/>
            <person name="Morin E."/>
            <person name="Murat C."/>
            <person name="Nagy L.G."/>
            <person name="Nolan M."/>
            <person name="Ohm R.A."/>
            <person name="Patyshakuliyeva A."/>
            <person name="Rokas A."/>
            <person name="Ruiz-Duenas F.J."/>
            <person name="Sabat G."/>
            <person name="Salamov A."/>
            <person name="Samejima M."/>
            <person name="Schmutz J."/>
            <person name="Slot J.C."/>
            <person name="St John F."/>
            <person name="Stenlid J."/>
            <person name="Sun H."/>
            <person name="Sun S."/>
            <person name="Syed K."/>
            <person name="Tsang A."/>
            <person name="Wiebenga A."/>
            <person name="Young D."/>
            <person name="Pisabarro A."/>
            <person name="Eastwood D.C."/>
            <person name="Martin F."/>
            <person name="Cullen D."/>
            <person name="Grigoriev I.V."/>
            <person name="Hibbett D.S."/>
        </authorList>
    </citation>
    <scope>NUCLEOTIDE SEQUENCE [LARGE SCALE GENOMIC DNA]</scope>
    <source>
        <strain evidence="14 15">MD-104</strain>
    </source>
</reference>
<evidence type="ECO:0000313" key="15">
    <source>
        <dbReference type="Proteomes" id="UP000218811"/>
    </source>
</evidence>
<comment type="subcellular location">
    <subcellularLocation>
        <location evidence="2">Cytoplasm</location>
        <location evidence="2">Perinuclear region</location>
    </subcellularLocation>
    <subcellularLocation>
        <location evidence="1">Lysosome membrane</location>
        <topology evidence="1">Multi-pass membrane protein</topology>
    </subcellularLocation>
</comment>
<evidence type="ECO:0000256" key="5">
    <source>
        <dbReference type="ARBA" id="ARBA00022692"/>
    </source>
</evidence>
<dbReference type="OrthoDB" id="2564984at2759"/>
<proteinExistence type="inferred from homology"/>
<evidence type="ECO:0000313" key="14">
    <source>
        <dbReference type="EMBL" id="PCH40185.1"/>
    </source>
</evidence>